<protein>
    <recommendedName>
        <fullName evidence="4">Tetratricopeptide repeat protein</fullName>
    </recommendedName>
</protein>
<comment type="caution">
    <text evidence="2">The sequence shown here is derived from an EMBL/GenBank/DDBJ whole genome shotgun (WGS) entry which is preliminary data.</text>
</comment>
<evidence type="ECO:0008006" key="4">
    <source>
        <dbReference type="Google" id="ProtNLM"/>
    </source>
</evidence>
<evidence type="ECO:0000256" key="1">
    <source>
        <dbReference type="SAM" id="Phobius"/>
    </source>
</evidence>
<evidence type="ECO:0000313" key="3">
    <source>
        <dbReference type="Proteomes" id="UP001501758"/>
    </source>
</evidence>
<feature type="transmembrane region" description="Helical" evidence="1">
    <location>
        <begin position="91"/>
        <end position="110"/>
    </location>
</feature>
<dbReference type="Proteomes" id="UP001501758">
    <property type="component" value="Unassembled WGS sequence"/>
</dbReference>
<name>A0ABP3TS79_9FLAO</name>
<keyword evidence="1" id="KW-0812">Transmembrane</keyword>
<dbReference type="RefSeq" id="WP_343911549.1">
    <property type="nucleotide sequence ID" value="NZ_BAAAGE010000001.1"/>
</dbReference>
<dbReference type="EMBL" id="BAAAGE010000001">
    <property type="protein sequence ID" value="GAA0716860.1"/>
    <property type="molecule type" value="Genomic_DNA"/>
</dbReference>
<proteinExistence type="predicted"/>
<evidence type="ECO:0000313" key="2">
    <source>
        <dbReference type="EMBL" id="GAA0716860.1"/>
    </source>
</evidence>
<dbReference type="Gene3D" id="1.25.40.10">
    <property type="entry name" value="Tetratricopeptide repeat domain"/>
    <property type="match status" value="1"/>
</dbReference>
<keyword evidence="3" id="KW-1185">Reference proteome</keyword>
<dbReference type="InterPro" id="IPR011990">
    <property type="entry name" value="TPR-like_helical_dom_sf"/>
</dbReference>
<keyword evidence="1" id="KW-0472">Membrane</keyword>
<organism evidence="2 3">
    <name type="scientific">Aquimarina litoralis</name>
    <dbReference type="NCBI Taxonomy" id="584605"/>
    <lineage>
        <taxon>Bacteria</taxon>
        <taxon>Pseudomonadati</taxon>
        <taxon>Bacteroidota</taxon>
        <taxon>Flavobacteriia</taxon>
        <taxon>Flavobacteriales</taxon>
        <taxon>Flavobacteriaceae</taxon>
        <taxon>Aquimarina</taxon>
    </lineage>
</organism>
<accession>A0ABP3TS79</accession>
<reference evidence="3" key="1">
    <citation type="journal article" date="2019" name="Int. J. Syst. Evol. Microbiol.">
        <title>The Global Catalogue of Microorganisms (GCM) 10K type strain sequencing project: providing services to taxonomists for standard genome sequencing and annotation.</title>
        <authorList>
            <consortium name="The Broad Institute Genomics Platform"/>
            <consortium name="The Broad Institute Genome Sequencing Center for Infectious Disease"/>
            <person name="Wu L."/>
            <person name="Ma J."/>
        </authorList>
    </citation>
    <scope>NUCLEOTIDE SEQUENCE [LARGE SCALE GENOMIC DNA]</scope>
    <source>
        <strain evidence="3">JCM 15974</strain>
    </source>
</reference>
<gene>
    <name evidence="2" type="ORF">GCM10009430_13000</name>
</gene>
<keyword evidence="1" id="KW-1133">Transmembrane helix</keyword>
<sequence length="246" mass="28380">MTPEEKYELFERKISNEISIEEDRLLSQIIEDDQTIAKEFKTYKEWNSYLSSNLGLDTEKAEVANNLKDISDSFFTKETQKTKSKVIKMPSWGYAVAASVLVLLGVYTFTKSTTPVYSDFVSIPELSISERADANEIGKKAEEAFNSNNYKEAEVFLNQLLEEDKSNSEYLFYYGISLVELDEFEKASEVFTTLQNGTSIYKYRAIWFEALNQLKQKNTDKCKVLLELIPKEAEDYQTAQELLEEL</sequence>
<dbReference type="SUPFAM" id="SSF48452">
    <property type="entry name" value="TPR-like"/>
    <property type="match status" value="1"/>
</dbReference>